<feature type="region of interest" description="Disordered" evidence="1">
    <location>
        <begin position="1"/>
        <end position="85"/>
    </location>
</feature>
<keyword evidence="3" id="KW-1185">Reference proteome</keyword>
<dbReference type="EMBL" id="BQNB010014497">
    <property type="protein sequence ID" value="GJT28893.1"/>
    <property type="molecule type" value="Genomic_DNA"/>
</dbReference>
<reference evidence="2" key="2">
    <citation type="submission" date="2022-01" db="EMBL/GenBank/DDBJ databases">
        <authorList>
            <person name="Yamashiro T."/>
            <person name="Shiraishi A."/>
            <person name="Satake H."/>
            <person name="Nakayama K."/>
        </authorList>
    </citation>
    <scope>NUCLEOTIDE SEQUENCE</scope>
</reference>
<reference evidence="2" key="1">
    <citation type="journal article" date="2022" name="Int. J. Mol. Sci.">
        <title>Draft Genome of Tanacetum Coccineum: Genomic Comparison of Closely Related Tanacetum-Family Plants.</title>
        <authorList>
            <person name="Yamashiro T."/>
            <person name="Shiraishi A."/>
            <person name="Nakayama K."/>
            <person name="Satake H."/>
        </authorList>
    </citation>
    <scope>NUCLEOTIDE SEQUENCE</scope>
</reference>
<evidence type="ECO:0000313" key="3">
    <source>
        <dbReference type="Proteomes" id="UP001151760"/>
    </source>
</evidence>
<gene>
    <name evidence="2" type="ORF">Tco_0909168</name>
</gene>
<proteinExistence type="predicted"/>
<name>A0ABQ5CRC6_9ASTR</name>
<feature type="compositionally biased region" description="Acidic residues" evidence="1">
    <location>
        <begin position="15"/>
        <end position="63"/>
    </location>
</feature>
<dbReference type="Proteomes" id="UP001151760">
    <property type="component" value="Unassembled WGS sequence"/>
</dbReference>
<evidence type="ECO:0000313" key="2">
    <source>
        <dbReference type="EMBL" id="GJT28893.1"/>
    </source>
</evidence>
<accession>A0ABQ5CRC6</accession>
<protein>
    <submittedName>
        <fullName evidence="2">Uncharacterized protein</fullName>
    </submittedName>
</protein>
<comment type="caution">
    <text evidence="2">The sequence shown here is derived from an EMBL/GenBank/DDBJ whole genome shotgun (WGS) entry which is preliminary data.</text>
</comment>
<organism evidence="2 3">
    <name type="scientific">Tanacetum coccineum</name>
    <dbReference type="NCBI Taxonomy" id="301880"/>
    <lineage>
        <taxon>Eukaryota</taxon>
        <taxon>Viridiplantae</taxon>
        <taxon>Streptophyta</taxon>
        <taxon>Embryophyta</taxon>
        <taxon>Tracheophyta</taxon>
        <taxon>Spermatophyta</taxon>
        <taxon>Magnoliopsida</taxon>
        <taxon>eudicotyledons</taxon>
        <taxon>Gunneridae</taxon>
        <taxon>Pentapetalae</taxon>
        <taxon>asterids</taxon>
        <taxon>campanulids</taxon>
        <taxon>Asterales</taxon>
        <taxon>Asteraceae</taxon>
        <taxon>Asteroideae</taxon>
        <taxon>Anthemideae</taxon>
        <taxon>Anthemidinae</taxon>
        <taxon>Tanacetum</taxon>
    </lineage>
</organism>
<evidence type="ECO:0000256" key="1">
    <source>
        <dbReference type="SAM" id="MobiDB-lite"/>
    </source>
</evidence>
<sequence length="160" mass="17973">MCLTSLLMTRRSDESDMEFEEDPQEEPEEEPEEDPQEEPEEEFKEDPEEDPEEELEVDAEEDAPPAATPPVGSHITPPPLFESSSETLRLVASGALEMPPPGSTFEVGGPSNVNYLEICEKKRQAEIDANNYGIRKIGKRMDALDRDLSHEVQFVVLREG</sequence>